<keyword evidence="4 7" id="KW-0812">Transmembrane</keyword>
<keyword evidence="2 7" id="KW-0813">Transport</keyword>
<evidence type="ECO:0000256" key="3">
    <source>
        <dbReference type="ARBA" id="ARBA00022475"/>
    </source>
</evidence>
<dbReference type="SUPFAM" id="SSF161098">
    <property type="entry name" value="MetI-like"/>
    <property type="match status" value="1"/>
</dbReference>
<evidence type="ECO:0000256" key="7">
    <source>
        <dbReference type="RuleBase" id="RU363032"/>
    </source>
</evidence>
<organism evidence="9 10">
    <name type="scientific">Candidatus Borkfalkia avicola</name>
    <dbReference type="NCBI Taxonomy" id="2838503"/>
    <lineage>
        <taxon>Bacteria</taxon>
        <taxon>Bacillati</taxon>
        <taxon>Bacillota</taxon>
        <taxon>Clostridia</taxon>
        <taxon>Christensenellales</taxon>
        <taxon>Christensenellaceae</taxon>
        <taxon>Candidatus Borkfalkia</taxon>
    </lineage>
</organism>
<feature type="domain" description="ABC transmembrane type-1" evidence="8">
    <location>
        <begin position="90"/>
        <end position="282"/>
    </location>
</feature>
<evidence type="ECO:0000256" key="6">
    <source>
        <dbReference type="ARBA" id="ARBA00023136"/>
    </source>
</evidence>
<protein>
    <submittedName>
        <fullName evidence="9">Carbohydrate ABC transporter permease</fullName>
    </submittedName>
</protein>
<dbReference type="GO" id="GO:0055085">
    <property type="term" value="P:transmembrane transport"/>
    <property type="evidence" value="ECO:0007669"/>
    <property type="project" value="InterPro"/>
</dbReference>
<keyword evidence="6 7" id="KW-0472">Membrane</keyword>
<dbReference type="GO" id="GO:0005886">
    <property type="term" value="C:plasma membrane"/>
    <property type="evidence" value="ECO:0007669"/>
    <property type="project" value="UniProtKB-SubCell"/>
</dbReference>
<evidence type="ECO:0000256" key="5">
    <source>
        <dbReference type="ARBA" id="ARBA00022989"/>
    </source>
</evidence>
<accession>A0A9D2D646</accession>
<feature type="transmembrane region" description="Helical" evidence="7">
    <location>
        <begin position="261"/>
        <end position="282"/>
    </location>
</feature>
<reference evidence="9" key="1">
    <citation type="journal article" date="2021" name="PeerJ">
        <title>Extensive microbial diversity within the chicken gut microbiome revealed by metagenomics and culture.</title>
        <authorList>
            <person name="Gilroy R."/>
            <person name="Ravi A."/>
            <person name="Getino M."/>
            <person name="Pursley I."/>
            <person name="Horton D.L."/>
            <person name="Alikhan N.F."/>
            <person name="Baker D."/>
            <person name="Gharbi K."/>
            <person name="Hall N."/>
            <person name="Watson M."/>
            <person name="Adriaenssens E.M."/>
            <person name="Foster-Nyarko E."/>
            <person name="Jarju S."/>
            <person name="Secka A."/>
            <person name="Antonio M."/>
            <person name="Oren A."/>
            <person name="Chaudhuri R.R."/>
            <person name="La Ragione R."/>
            <person name="Hildebrand F."/>
            <person name="Pallen M.J."/>
        </authorList>
    </citation>
    <scope>NUCLEOTIDE SEQUENCE</scope>
    <source>
        <strain evidence="9">CHK192-19661</strain>
    </source>
</reference>
<dbReference type="InterPro" id="IPR000515">
    <property type="entry name" value="MetI-like"/>
</dbReference>
<proteinExistence type="inferred from homology"/>
<dbReference type="EMBL" id="DXCF01000010">
    <property type="protein sequence ID" value="HIZ09258.1"/>
    <property type="molecule type" value="Genomic_DNA"/>
</dbReference>
<evidence type="ECO:0000256" key="1">
    <source>
        <dbReference type="ARBA" id="ARBA00004651"/>
    </source>
</evidence>
<comment type="caution">
    <text evidence="9">The sequence shown here is derived from an EMBL/GenBank/DDBJ whole genome shotgun (WGS) entry which is preliminary data.</text>
</comment>
<feature type="transmembrane region" description="Helical" evidence="7">
    <location>
        <begin position="14"/>
        <end position="39"/>
    </location>
</feature>
<dbReference type="PANTHER" id="PTHR43744">
    <property type="entry name" value="ABC TRANSPORTER PERMEASE PROTEIN MG189-RELATED-RELATED"/>
    <property type="match status" value="1"/>
</dbReference>
<dbReference type="InterPro" id="IPR035906">
    <property type="entry name" value="MetI-like_sf"/>
</dbReference>
<dbReference type="Proteomes" id="UP000824025">
    <property type="component" value="Unassembled WGS sequence"/>
</dbReference>
<keyword evidence="3" id="KW-1003">Cell membrane</keyword>
<feature type="transmembrane region" description="Helical" evidence="7">
    <location>
        <begin position="202"/>
        <end position="227"/>
    </location>
</feature>
<feature type="transmembrane region" description="Helical" evidence="7">
    <location>
        <begin position="94"/>
        <end position="114"/>
    </location>
</feature>
<evidence type="ECO:0000256" key="2">
    <source>
        <dbReference type="ARBA" id="ARBA00022448"/>
    </source>
</evidence>
<gene>
    <name evidence="9" type="ORF">H9726_02095</name>
</gene>
<dbReference type="AlphaFoldDB" id="A0A9D2D646"/>
<reference evidence="9" key="2">
    <citation type="submission" date="2021-04" db="EMBL/GenBank/DDBJ databases">
        <authorList>
            <person name="Gilroy R."/>
        </authorList>
    </citation>
    <scope>NUCLEOTIDE SEQUENCE</scope>
    <source>
        <strain evidence="9">CHK192-19661</strain>
    </source>
</reference>
<feature type="transmembrane region" description="Helical" evidence="7">
    <location>
        <begin position="163"/>
        <end position="181"/>
    </location>
</feature>
<dbReference type="PROSITE" id="PS50928">
    <property type="entry name" value="ABC_TM1"/>
    <property type="match status" value="1"/>
</dbReference>
<sequence>MKKNRIKKRTLRQIFPLIFFVLLLIYCISLLIPMAWALMSSLKSRLDFRMDPLGFPTSFAWENYVSAFNALYIQVSAGAGVRNVYLLEMFGYTLAYAVGATIAATLAHMVVAYICAKYTRFRITKVLYTIVIVTMILPIVGSLPSEMQVVRTLGLYNNILGAWIMKATFLGTHFLIFYATFKGISWEYAEAAFMDGASHARVMFQIMFPLAKTTVSAIALLSFIGFWNDANMSMIYMPDIPTVAYGLFRFQFSTGQESSSITVQLAGCTIVMFPIFVLYMCFKKQLIGNIAIGGIKG</sequence>
<evidence type="ECO:0000313" key="10">
    <source>
        <dbReference type="Proteomes" id="UP000824025"/>
    </source>
</evidence>
<evidence type="ECO:0000313" key="9">
    <source>
        <dbReference type="EMBL" id="HIZ09258.1"/>
    </source>
</evidence>
<evidence type="ECO:0000259" key="8">
    <source>
        <dbReference type="PROSITE" id="PS50928"/>
    </source>
</evidence>
<comment type="similarity">
    <text evidence="7">Belongs to the binding-protein-dependent transport system permease family.</text>
</comment>
<dbReference type="Gene3D" id="1.10.3720.10">
    <property type="entry name" value="MetI-like"/>
    <property type="match status" value="1"/>
</dbReference>
<feature type="transmembrane region" description="Helical" evidence="7">
    <location>
        <begin position="126"/>
        <end position="143"/>
    </location>
</feature>
<dbReference type="CDD" id="cd06261">
    <property type="entry name" value="TM_PBP2"/>
    <property type="match status" value="1"/>
</dbReference>
<keyword evidence="5 7" id="KW-1133">Transmembrane helix</keyword>
<dbReference type="PANTHER" id="PTHR43744:SF12">
    <property type="entry name" value="ABC TRANSPORTER PERMEASE PROTEIN MG189-RELATED"/>
    <property type="match status" value="1"/>
</dbReference>
<evidence type="ECO:0000256" key="4">
    <source>
        <dbReference type="ARBA" id="ARBA00022692"/>
    </source>
</evidence>
<comment type="subcellular location">
    <subcellularLocation>
        <location evidence="1 7">Cell membrane</location>
        <topology evidence="1 7">Multi-pass membrane protein</topology>
    </subcellularLocation>
</comment>
<dbReference type="Pfam" id="PF00528">
    <property type="entry name" value="BPD_transp_1"/>
    <property type="match status" value="1"/>
</dbReference>
<name>A0A9D2D646_9FIRM</name>